<gene>
    <name evidence="2" type="ORF">TorRG33x02_296910</name>
</gene>
<comment type="caution">
    <text evidence="2">The sequence shown here is derived from an EMBL/GenBank/DDBJ whole genome shotgun (WGS) entry which is preliminary data.</text>
</comment>
<dbReference type="EMBL" id="JXTC01000410">
    <property type="protein sequence ID" value="PON56326.1"/>
    <property type="molecule type" value="Genomic_DNA"/>
</dbReference>
<reference evidence="3" key="1">
    <citation type="submission" date="2016-06" db="EMBL/GenBank/DDBJ databases">
        <title>Parallel loss of symbiosis genes in relatives of nitrogen-fixing non-legume Parasponia.</title>
        <authorList>
            <person name="Van Velzen R."/>
            <person name="Holmer R."/>
            <person name="Bu F."/>
            <person name="Rutten L."/>
            <person name="Van Zeijl A."/>
            <person name="Liu W."/>
            <person name="Santuari L."/>
            <person name="Cao Q."/>
            <person name="Sharma T."/>
            <person name="Shen D."/>
            <person name="Roswanjaya Y."/>
            <person name="Wardhani T."/>
            <person name="Kalhor M.S."/>
            <person name="Jansen J."/>
            <person name="Van den Hoogen J."/>
            <person name="Gungor B."/>
            <person name="Hartog M."/>
            <person name="Hontelez J."/>
            <person name="Verver J."/>
            <person name="Yang W.-C."/>
            <person name="Schijlen E."/>
            <person name="Repin R."/>
            <person name="Schilthuizen M."/>
            <person name="Schranz E."/>
            <person name="Heidstra R."/>
            <person name="Miyata K."/>
            <person name="Fedorova E."/>
            <person name="Kohlen W."/>
            <person name="Bisseling T."/>
            <person name="Smit S."/>
            <person name="Geurts R."/>
        </authorList>
    </citation>
    <scope>NUCLEOTIDE SEQUENCE [LARGE SCALE GENOMIC DNA]</scope>
    <source>
        <strain evidence="3">cv. RG33-2</strain>
    </source>
</reference>
<evidence type="ECO:0000313" key="3">
    <source>
        <dbReference type="Proteomes" id="UP000237000"/>
    </source>
</evidence>
<sequence length="74" mass="8228">MTVRVGPYKHAVRGARFFDSLYPMWPKRMSYGHKRRSQNECRSGSCLGGPTPESHSRQGSILAVTVGLSLLFSS</sequence>
<dbReference type="AlphaFoldDB" id="A0A2P5C5K2"/>
<name>A0A2P5C5K2_TREOI</name>
<evidence type="ECO:0000313" key="2">
    <source>
        <dbReference type="EMBL" id="PON56326.1"/>
    </source>
</evidence>
<dbReference type="InParanoid" id="A0A2P5C5K2"/>
<accession>A0A2P5C5K2</accession>
<keyword evidence="3" id="KW-1185">Reference proteome</keyword>
<evidence type="ECO:0000256" key="1">
    <source>
        <dbReference type="SAM" id="MobiDB-lite"/>
    </source>
</evidence>
<feature type="region of interest" description="Disordered" evidence="1">
    <location>
        <begin position="33"/>
        <end position="58"/>
    </location>
</feature>
<dbReference type="Proteomes" id="UP000237000">
    <property type="component" value="Unassembled WGS sequence"/>
</dbReference>
<protein>
    <submittedName>
        <fullName evidence="2">Uncharacterized protein</fullName>
    </submittedName>
</protein>
<organism evidence="2 3">
    <name type="scientific">Trema orientale</name>
    <name type="common">Charcoal tree</name>
    <name type="synonym">Celtis orientalis</name>
    <dbReference type="NCBI Taxonomy" id="63057"/>
    <lineage>
        <taxon>Eukaryota</taxon>
        <taxon>Viridiplantae</taxon>
        <taxon>Streptophyta</taxon>
        <taxon>Embryophyta</taxon>
        <taxon>Tracheophyta</taxon>
        <taxon>Spermatophyta</taxon>
        <taxon>Magnoliopsida</taxon>
        <taxon>eudicotyledons</taxon>
        <taxon>Gunneridae</taxon>
        <taxon>Pentapetalae</taxon>
        <taxon>rosids</taxon>
        <taxon>fabids</taxon>
        <taxon>Rosales</taxon>
        <taxon>Cannabaceae</taxon>
        <taxon>Trema</taxon>
    </lineage>
</organism>
<proteinExistence type="predicted"/>